<dbReference type="EMBL" id="JASCTH010000009">
    <property type="protein sequence ID" value="MDI6099991.1"/>
    <property type="molecule type" value="Genomic_DNA"/>
</dbReference>
<accession>A0ABT6WJX6</accession>
<protein>
    <submittedName>
        <fullName evidence="3">Uncharacterized protein</fullName>
    </submittedName>
</protein>
<reference evidence="3 4" key="1">
    <citation type="submission" date="2023-05" db="EMBL/GenBank/DDBJ databases">
        <title>Actinoplanes sp. NEAU-A12 genome sequencing.</title>
        <authorList>
            <person name="Wang Z.-S."/>
        </authorList>
    </citation>
    <scope>NUCLEOTIDE SEQUENCE [LARGE SCALE GENOMIC DNA]</scope>
    <source>
        <strain evidence="3 4">NEAU-A12</strain>
    </source>
</reference>
<evidence type="ECO:0000256" key="1">
    <source>
        <dbReference type="SAM" id="MobiDB-lite"/>
    </source>
</evidence>
<feature type="region of interest" description="Disordered" evidence="1">
    <location>
        <begin position="1"/>
        <end position="23"/>
    </location>
</feature>
<feature type="transmembrane region" description="Helical" evidence="2">
    <location>
        <begin position="147"/>
        <end position="177"/>
    </location>
</feature>
<keyword evidence="4" id="KW-1185">Reference proteome</keyword>
<name>A0ABT6WJX6_9ACTN</name>
<organism evidence="3 4">
    <name type="scientific">Actinoplanes sandaracinus</name>
    <dbReference type="NCBI Taxonomy" id="3045177"/>
    <lineage>
        <taxon>Bacteria</taxon>
        <taxon>Bacillati</taxon>
        <taxon>Actinomycetota</taxon>
        <taxon>Actinomycetes</taxon>
        <taxon>Micromonosporales</taxon>
        <taxon>Micromonosporaceae</taxon>
        <taxon>Actinoplanes</taxon>
    </lineage>
</organism>
<dbReference type="Proteomes" id="UP001241758">
    <property type="component" value="Unassembled WGS sequence"/>
</dbReference>
<evidence type="ECO:0000256" key="2">
    <source>
        <dbReference type="SAM" id="Phobius"/>
    </source>
</evidence>
<sequence length="205" mass="21936">MKPGPTPSLKPPSPKPVSRPRLPALRDPRTAVRIVGTAGVVVLLSHPVWAPRWGSGLLGEIAGRPLWASAAIVTGFLGLVALYCRALQRTLTLVRPGARRAGPRSVWWMFAIPHNFIEDFFIVRAVAASLTADGAGARTVRRWTVLGYGWCVLQIVSLVPGPAGLAGGAAALPVWAAHWWLTVRVNRALAAGPFPGVRADRREVS</sequence>
<gene>
    <name evidence="3" type="ORF">QLQ12_15425</name>
</gene>
<evidence type="ECO:0000313" key="4">
    <source>
        <dbReference type="Proteomes" id="UP001241758"/>
    </source>
</evidence>
<comment type="caution">
    <text evidence="3">The sequence shown here is derived from an EMBL/GenBank/DDBJ whole genome shotgun (WGS) entry which is preliminary data.</text>
</comment>
<proteinExistence type="predicted"/>
<keyword evidence="2" id="KW-1133">Transmembrane helix</keyword>
<dbReference type="RefSeq" id="WP_282760521.1">
    <property type="nucleotide sequence ID" value="NZ_JASCTH010000009.1"/>
</dbReference>
<feature type="compositionally biased region" description="Pro residues" evidence="1">
    <location>
        <begin position="1"/>
        <end position="17"/>
    </location>
</feature>
<feature type="transmembrane region" description="Helical" evidence="2">
    <location>
        <begin position="66"/>
        <end position="84"/>
    </location>
</feature>
<keyword evidence="2" id="KW-0812">Transmembrane</keyword>
<evidence type="ECO:0000313" key="3">
    <source>
        <dbReference type="EMBL" id="MDI6099991.1"/>
    </source>
</evidence>
<keyword evidence="2" id="KW-0472">Membrane</keyword>
<feature type="transmembrane region" description="Helical" evidence="2">
    <location>
        <begin position="31"/>
        <end position="50"/>
    </location>
</feature>